<proteinExistence type="predicted"/>
<name>X0J0W5_FUSO5</name>
<sequence length="66" mass="7625">MLRCSRMRKYDEQLLLVQKYLRGWIKSSFSDCVRTLALAFVKSGSTNLKASINLQKTSRRQIMAPS</sequence>
<dbReference type="Proteomes" id="UP000030685">
    <property type="component" value="Unassembled WGS sequence"/>
</dbReference>
<dbReference type="HOGENOM" id="CLU_2831278_0_0_1"/>
<gene>
    <name evidence="1" type="ORF">FOIG_16832</name>
</gene>
<protein>
    <submittedName>
        <fullName evidence="1">Uncharacterized protein</fullName>
    </submittedName>
</protein>
<organism evidence="1">
    <name type="scientific">Fusarium odoratissimum (strain NRRL 54006)</name>
    <dbReference type="NCBI Taxonomy" id="1089451"/>
    <lineage>
        <taxon>Eukaryota</taxon>
        <taxon>Fungi</taxon>
        <taxon>Dikarya</taxon>
        <taxon>Ascomycota</taxon>
        <taxon>Pezizomycotina</taxon>
        <taxon>Sordariomycetes</taxon>
        <taxon>Hypocreomycetidae</taxon>
        <taxon>Hypocreales</taxon>
        <taxon>Nectriaceae</taxon>
        <taxon>Fusarium</taxon>
        <taxon>Fusarium oxysporum species complex</taxon>
        <taxon>Fusarium oxysporum f. sp. cubense (strain race 4)</taxon>
    </lineage>
</organism>
<accession>X0J0W5</accession>
<dbReference type="RefSeq" id="XP_031051975.1">
    <property type="nucleotide sequence ID" value="XM_031218311.1"/>
</dbReference>
<dbReference type="VEuPathDB" id="FungiDB:FOIG_16832"/>
<dbReference type="GeneID" id="42042007"/>
<evidence type="ECO:0000313" key="1">
    <source>
        <dbReference type="EMBL" id="EXL89885.1"/>
    </source>
</evidence>
<reference evidence="1" key="2">
    <citation type="submission" date="2014-03" db="EMBL/GenBank/DDBJ databases">
        <title>The Genome Annotation of Fusarium oxysporum II5.</title>
        <authorList>
            <consortium name="The Broad Institute Genomics Platform"/>
            <person name="Ma L.-J."/>
            <person name="Corby-Kistler H."/>
            <person name="Broz K."/>
            <person name="Gale L.R."/>
            <person name="Jonkers W."/>
            <person name="O'Donnell K."/>
            <person name="Ploetz R."/>
            <person name="Steinberg C."/>
            <person name="Schwartz D.C."/>
            <person name="VanEtten H."/>
            <person name="Zhou S."/>
            <person name="Young S.K."/>
            <person name="Zeng Q."/>
            <person name="Gargeya S."/>
            <person name="Fitzgerald M."/>
            <person name="Abouelleil A."/>
            <person name="Alvarado L."/>
            <person name="Chapman S.B."/>
            <person name="Gainer-Dewar J."/>
            <person name="Goldberg J."/>
            <person name="Griggs A."/>
            <person name="Gujja S."/>
            <person name="Hansen M."/>
            <person name="Howarth C."/>
            <person name="Imamovic A."/>
            <person name="Ireland A."/>
            <person name="Larimer J."/>
            <person name="McCowan C."/>
            <person name="Murphy C."/>
            <person name="Pearson M."/>
            <person name="Poon T.W."/>
            <person name="Priest M."/>
            <person name="Roberts A."/>
            <person name="Saif S."/>
            <person name="Shea T."/>
            <person name="Sykes S."/>
            <person name="Wortman J."/>
            <person name="Nusbaum C."/>
            <person name="Birren B."/>
        </authorList>
    </citation>
    <scope>NUCLEOTIDE SEQUENCE</scope>
    <source>
        <strain evidence="1">54006</strain>
    </source>
</reference>
<reference evidence="1" key="1">
    <citation type="submission" date="2011-11" db="EMBL/GenBank/DDBJ databases">
        <title>The Genome Sequence of Fusarium oxysporum II5.</title>
        <authorList>
            <consortium name="The Broad Institute Genome Sequencing Platform"/>
            <person name="Ma L.-J."/>
            <person name="Gale L.R."/>
            <person name="Schwartz D.C."/>
            <person name="Zhou S."/>
            <person name="Corby-Kistler H."/>
            <person name="Young S.K."/>
            <person name="Zeng Q."/>
            <person name="Gargeya S."/>
            <person name="Fitzgerald M."/>
            <person name="Haas B."/>
            <person name="Abouelleil A."/>
            <person name="Alvarado L."/>
            <person name="Arachchi H.M."/>
            <person name="Berlin A."/>
            <person name="Brown A."/>
            <person name="Chapman S.B."/>
            <person name="Chen Z."/>
            <person name="Dunbar C."/>
            <person name="Freedman E."/>
            <person name="Gearin G."/>
            <person name="Goldberg J."/>
            <person name="Griggs A."/>
            <person name="Gujja S."/>
            <person name="Heiman D."/>
            <person name="Howarth C."/>
            <person name="Larson L."/>
            <person name="Lui A."/>
            <person name="MacDonald P.J.P."/>
            <person name="Montmayeur A."/>
            <person name="Murphy C."/>
            <person name="Neiman D."/>
            <person name="Pearson M."/>
            <person name="Priest M."/>
            <person name="Roberts A."/>
            <person name="Saif S."/>
            <person name="Shea T."/>
            <person name="Shenoy N."/>
            <person name="Sisk P."/>
            <person name="Stolte C."/>
            <person name="Sykes S."/>
            <person name="Wortman J."/>
            <person name="Nusbaum C."/>
            <person name="Birren B."/>
        </authorList>
    </citation>
    <scope>NUCLEOTIDE SEQUENCE [LARGE SCALE GENOMIC DNA]</scope>
    <source>
        <strain evidence="1">54006</strain>
    </source>
</reference>
<dbReference type="AlphaFoldDB" id="X0J0W5"/>
<dbReference type="EMBL" id="KK036255">
    <property type="protein sequence ID" value="EXL89885.1"/>
    <property type="molecule type" value="Genomic_DNA"/>
</dbReference>